<dbReference type="InterPro" id="IPR011250">
    <property type="entry name" value="OMP/PagP_B-barrel"/>
</dbReference>
<feature type="signal peptide" evidence="2">
    <location>
        <begin position="1"/>
        <end position="21"/>
    </location>
</feature>
<accession>A0A2Z6AW00</accession>
<feature type="domain" description="Outer membrane protein beta-barrel" evidence="3">
    <location>
        <begin position="8"/>
        <end position="227"/>
    </location>
</feature>
<gene>
    <name evidence="4" type="ORF">DFE_0640</name>
</gene>
<dbReference type="AlphaFoldDB" id="A0A2Z6AW00"/>
<dbReference type="Pfam" id="PF13505">
    <property type="entry name" value="OMP_b-brl"/>
    <property type="match status" value="1"/>
</dbReference>
<evidence type="ECO:0000256" key="2">
    <source>
        <dbReference type="SAM" id="SignalP"/>
    </source>
</evidence>
<dbReference type="KEGG" id="dfl:DFE_0640"/>
<protein>
    <submittedName>
        <fullName evidence="4">Putative tia invasion determinant</fullName>
    </submittedName>
</protein>
<evidence type="ECO:0000256" key="1">
    <source>
        <dbReference type="ARBA" id="ARBA00022729"/>
    </source>
</evidence>
<evidence type="ECO:0000259" key="3">
    <source>
        <dbReference type="Pfam" id="PF13505"/>
    </source>
</evidence>
<evidence type="ECO:0000313" key="5">
    <source>
        <dbReference type="Proteomes" id="UP000269883"/>
    </source>
</evidence>
<keyword evidence="5" id="KW-1185">Reference proteome</keyword>
<sequence>MLRHTLLILVALLLSSQSAFAQETGFYLAGKTGPSIMAFANGNWTSDAIGDVTSEYTRDSSETVLTLGAAAGYEFKQDIRAEIEYMYRTNYQHDKKPTTSGTYDVEQDLTTHTVMLNVFYDFRNDSKFTPFIMAGAGLAIHESDNSVNELLGLFVEYEGREVTKTDFAWNVGAGVGYAINEHLTADVLLRYIDMGKARWENVAPIDEAHSVANMTATEVTFGLRYKF</sequence>
<organism evidence="4 5">
    <name type="scientific">Desulfovibrio ferrophilus</name>
    <dbReference type="NCBI Taxonomy" id="241368"/>
    <lineage>
        <taxon>Bacteria</taxon>
        <taxon>Pseudomonadati</taxon>
        <taxon>Thermodesulfobacteriota</taxon>
        <taxon>Desulfovibrionia</taxon>
        <taxon>Desulfovibrionales</taxon>
        <taxon>Desulfovibrionaceae</taxon>
        <taxon>Desulfovibrio</taxon>
    </lineage>
</organism>
<reference evidence="4 5" key="1">
    <citation type="journal article" date="2018" name="Sci. Adv.">
        <title>Multi-heme cytochromes provide a pathway for survival in energy-limited environments.</title>
        <authorList>
            <person name="Deng X."/>
            <person name="Dohmae N."/>
            <person name="Nealson K.H."/>
            <person name="Hashimoto K."/>
            <person name="Okamoto A."/>
        </authorList>
    </citation>
    <scope>NUCLEOTIDE SEQUENCE [LARGE SCALE GENOMIC DNA]</scope>
    <source>
        <strain evidence="4 5">IS5</strain>
    </source>
</reference>
<proteinExistence type="predicted"/>
<dbReference type="Gene3D" id="2.40.160.20">
    <property type="match status" value="1"/>
</dbReference>
<dbReference type="Proteomes" id="UP000269883">
    <property type="component" value="Chromosome"/>
</dbReference>
<feature type="chain" id="PRO_5016380497" evidence="2">
    <location>
        <begin position="22"/>
        <end position="227"/>
    </location>
</feature>
<evidence type="ECO:0000313" key="4">
    <source>
        <dbReference type="EMBL" id="BBD07366.1"/>
    </source>
</evidence>
<keyword evidence="1 2" id="KW-0732">Signal</keyword>
<dbReference type="EMBL" id="AP017378">
    <property type="protein sequence ID" value="BBD07366.1"/>
    <property type="molecule type" value="Genomic_DNA"/>
</dbReference>
<dbReference type="InterPro" id="IPR027385">
    <property type="entry name" value="Beta-barrel_OMP"/>
</dbReference>
<name>A0A2Z6AW00_9BACT</name>
<dbReference type="OrthoDB" id="5451288at2"/>
<dbReference type="RefSeq" id="WP_126376557.1">
    <property type="nucleotide sequence ID" value="NZ_AP017378.1"/>
</dbReference>
<dbReference type="SUPFAM" id="SSF56925">
    <property type="entry name" value="OMPA-like"/>
    <property type="match status" value="1"/>
</dbReference>